<gene>
    <name evidence="4" type="ORF">C8Q71DRAFT_751791</name>
    <name evidence="3" type="ORF">C8Q71DRAFT_784669</name>
</gene>
<dbReference type="Proteomes" id="UP000814176">
    <property type="component" value="Unassembled WGS sequence"/>
</dbReference>
<evidence type="ECO:0008006" key="6">
    <source>
        <dbReference type="Google" id="ProtNLM"/>
    </source>
</evidence>
<name>A0ABQ8KK75_9APHY</name>
<accession>A0ABQ8KK75</accession>
<evidence type="ECO:0000313" key="4">
    <source>
        <dbReference type="EMBL" id="KAH9838553.1"/>
    </source>
</evidence>
<evidence type="ECO:0000256" key="1">
    <source>
        <dbReference type="SAM" id="MobiDB-lite"/>
    </source>
</evidence>
<dbReference type="EMBL" id="JADCUA010000007">
    <property type="protein sequence ID" value="KAH9838553.1"/>
    <property type="molecule type" value="Genomic_DNA"/>
</dbReference>
<feature type="compositionally biased region" description="Basic and acidic residues" evidence="1">
    <location>
        <begin position="101"/>
        <end position="116"/>
    </location>
</feature>
<evidence type="ECO:0000313" key="3">
    <source>
        <dbReference type="EMBL" id="KAH9830801.1"/>
    </source>
</evidence>
<feature type="region of interest" description="Disordered" evidence="1">
    <location>
        <begin position="96"/>
        <end position="116"/>
    </location>
</feature>
<protein>
    <recommendedName>
        <fullName evidence="6">Secreted protein</fullName>
    </recommendedName>
</protein>
<keyword evidence="5" id="KW-1185">Reference proteome</keyword>
<dbReference type="EMBL" id="JADCUA010000029">
    <property type="protein sequence ID" value="KAH9830801.1"/>
    <property type="molecule type" value="Genomic_DNA"/>
</dbReference>
<evidence type="ECO:0000256" key="2">
    <source>
        <dbReference type="SAM" id="SignalP"/>
    </source>
</evidence>
<feature type="chain" id="PRO_5045031115" description="Secreted protein" evidence="2">
    <location>
        <begin position="20"/>
        <end position="116"/>
    </location>
</feature>
<keyword evidence="2" id="KW-0732">Signal</keyword>
<evidence type="ECO:0000313" key="5">
    <source>
        <dbReference type="Proteomes" id="UP000814176"/>
    </source>
</evidence>
<feature type="signal peptide" evidence="2">
    <location>
        <begin position="1"/>
        <end position="19"/>
    </location>
</feature>
<dbReference type="GeneID" id="72004065"/>
<organism evidence="4 5">
    <name type="scientific">Rhodofomes roseus</name>
    <dbReference type="NCBI Taxonomy" id="34475"/>
    <lineage>
        <taxon>Eukaryota</taxon>
        <taxon>Fungi</taxon>
        <taxon>Dikarya</taxon>
        <taxon>Basidiomycota</taxon>
        <taxon>Agaricomycotina</taxon>
        <taxon>Agaricomycetes</taxon>
        <taxon>Polyporales</taxon>
        <taxon>Rhodofomes</taxon>
    </lineage>
</organism>
<proteinExistence type="predicted"/>
<sequence length="116" mass="12961">MIRGLIILVPLCLPPSIQTPTADLPRVDLHRASRGECGGLGFARDKEGRRRGMRGSVTESIGVVRVASVLKGRRVCVRRAQDLHAFESSRWRTPMRRKGRVRCEGKDASRRGTRAE</sequence>
<dbReference type="RefSeq" id="XP_047780468.1">
    <property type="nucleotide sequence ID" value="XM_047923333.1"/>
</dbReference>
<comment type="caution">
    <text evidence="4">The sequence shown here is derived from an EMBL/GenBank/DDBJ whole genome shotgun (WGS) entry which is preliminary data.</text>
</comment>
<reference evidence="4 5" key="1">
    <citation type="journal article" date="2021" name="Environ. Microbiol.">
        <title>Gene family expansions and transcriptome signatures uncover fungal adaptations to wood decay.</title>
        <authorList>
            <person name="Hage H."/>
            <person name="Miyauchi S."/>
            <person name="Viragh M."/>
            <person name="Drula E."/>
            <person name="Min B."/>
            <person name="Chaduli D."/>
            <person name="Navarro D."/>
            <person name="Favel A."/>
            <person name="Norest M."/>
            <person name="Lesage-Meessen L."/>
            <person name="Balint B."/>
            <person name="Merenyi Z."/>
            <person name="de Eugenio L."/>
            <person name="Morin E."/>
            <person name="Martinez A.T."/>
            <person name="Baldrian P."/>
            <person name="Stursova M."/>
            <person name="Martinez M.J."/>
            <person name="Novotny C."/>
            <person name="Magnuson J.K."/>
            <person name="Spatafora J.W."/>
            <person name="Maurice S."/>
            <person name="Pangilinan J."/>
            <person name="Andreopoulos W."/>
            <person name="LaButti K."/>
            <person name="Hundley H."/>
            <person name="Na H."/>
            <person name="Kuo A."/>
            <person name="Barry K."/>
            <person name="Lipzen A."/>
            <person name="Henrissat B."/>
            <person name="Riley R."/>
            <person name="Ahrendt S."/>
            <person name="Nagy L.G."/>
            <person name="Grigoriev I.V."/>
            <person name="Martin F."/>
            <person name="Rosso M.N."/>
        </authorList>
    </citation>
    <scope>NUCLEOTIDE SEQUENCE [LARGE SCALE GENOMIC DNA]</scope>
    <source>
        <strain evidence="4 5">CIRM-BRFM 1785</strain>
    </source>
</reference>